<keyword evidence="2" id="KW-1185">Reference proteome</keyword>
<organism evidence="1 2">
    <name type="scientific">Tetradesmus obliquus</name>
    <name type="common">Green alga</name>
    <name type="synonym">Acutodesmus obliquus</name>
    <dbReference type="NCBI Taxonomy" id="3088"/>
    <lineage>
        <taxon>Eukaryota</taxon>
        <taxon>Viridiplantae</taxon>
        <taxon>Chlorophyta</taxon>
        <taxon>core chlorophytes</taxon>
        <taxon>Chlorophyceae</taxon>
        <taxon>CS clade</taxon>
        <taxon>Sphaeropleales</taxon>
        <taxon>Scenedesmaceae</taxon>
        <taxon>Tetradesmus</taxon>
    </lineage>
</organism>
<gene>
    <name evidence="1" type="ORF">OEZ85_000069</name>
</gene>
<sequence length="262" mass="27768">MATGDDIQMPWGSWGIGVSRERRKDGIWFKVRLCLYRRSHFLGRFEDPFIARLAYDAAISQLRPGSRTNYDRRFFELTDAAALDKVQVFVLKTEQQYGKSNVAQLLQLNASLMLHSGNSCAFGEVCAWMSQARLALEADPGTDSRGQQQGSKGAVELLRQLMMVFSQSIGAGGSGSSSGTYGAGVLAARPAVKALVDSLLAALASLGQLLAACGAAPCSSISEEVVAGWLAGLQQLAARGSAADVSVLQLCSALAAEPYAGL</sequence>
<dbReference type="Proteomes" id="UP001244341">
    <property type="component" value="Chromosome 16b"/>
</dbReference>
<reference evidence="1 2" key="1">
    <citation type="submission" date="2023-05" db="EMBL/GenBank/DDBJ databases">
        <title>A 100% complete, gapless, phased diploid assembly of the Scenedesmus obliquus UTEX 3031 genome.</title>
        <authorList>
            <person name="Biondi T.C."/>
            <person name="Hanschen E.R."/>
            <person name="Kwon T."/>
            <person name="Eng W."/>
            <person name="Kruse C.P.S."/>
            <person name="Koehler S.I."/>
            <person name="Kunde Y."/>
            <person name="Gleasner C.D."/>
            <person name="You Mak K.T."/>
            <person name="Polle J."/>
            <person name="Hovde B.T."/>
            <person name="Starkenburg S.R."/>
        </authorList>
    </citation>
    <scope>NUCLEOTIDE SEQUENCE [LARGE SCALE GENOMIC DNA]</scope>
    <source>
        <strain evidence="1 2">DOE0152z</strain>
    </source>
</reference>
<evidence type="ECO:0000313" key="1">
    <source>
        <dbReference type="EMBL" id="WIA23302.1"/>
    </source>
</evidence>
<name>A0ABY8UP12_TETOB</name>
<dbReference type="EMBL" id="CP126223">
    <property type="protein sequence ID" value="WIA23302.1"/>
    <property type="molecule type" value="Genomic_DNA"/>
</dbReference>
<accession>A0ABY8UP12</accession>
<protein>
    <recommendedName>
        <fullName evidence="3">AP2/ERF domain-containing protein</fullName>
    </recommendedName>
</protein>
<evidence type="ECO:0008006" key="3">
    <source>
        <dbReference type="Google" id="ProtNLM"/>
    </source>
</evidence>
<proteinExistence type="predicted"/>
<evidence type="ECO:0000313" key="2">
    <source>
        <dbReference type="Proteomes" id="UP001244341"/>
    </source>
</evidence>